<feature type="transmembrane region" description="Helical" evidence="1">
    <location>
        <begin position="251"/>
        <end position="269"/>
    </location>
</feature>
<sequence length="367" mass="42411">MWLQLLLVFIAFILLKKYQAKGDTKKNRDNYVSWLMLFLIIQSGFRNVAVGTDTFAYYRIFESVKVSSWNDILYGFYEAYILGKGKDPGYALLQKIFQFVCPYYQLFLLCIAFCFFIPLGSLLKRELSSLKELFLSFCIYQTIFYGFFSITGIRQTVATIATLIGIKYILESKLVKFIVVILLASFIHKSVLIFLPFYFLSKLTKVKLILLISMISIPFIMPFSRSFAILLSSFSVSSNYMSYAESDYQTSGAVNFLILILLCGILVYLSKRKFPLLISDYVVVAIALAIIFTPLVWVDPSLMRVVQYYSIFMLIALPKAIENLKYRGINREMIYLIFIIVLISTIIKNNTSYAFFWQDMALESVYL</sequence>
<evidence type="ECO:0000313" key="5">
    <source>
        <dbReference type="Proteomes" id="UP000482671"/>
    </source>
</evidence>
<feature type="transmembrane region" description="Helical" evidence="1">
    <location>
        <begin position="208"/>
        <end position="231"/>
    </location>
</feature>
<feature type="transmembrane region" description="Helical" evidence="1">
    <location>
        <begin position="333"/>
        <end position="357"/>
    </location>
</feature>
<feature type="transmembrane region" description="Helical" evidence="1">
    <location>
        <begin position="281"/>
        <end position="298"/>
    </location>
</feature>
<reference evidence="3 4" key="1">
    <citation type="submission" date="2018-08" db="EMBL/GenBank/DDBJ databases">
        <title>A genome reference for cultivated species of the human gut microbiota.</title>
        <authorList>
            <person name="Zou Y."/>
            <person name="Xue W."/>
            <person name="Luo G."/>
        </authorList>
    </citation>
    <scope>NUCLEOTIDE SEQUENCE [LARGE SCALE GENOMIC DNA]</scope>
    <source>
        <strain evidence="3 4">AM34-17</strain>
    </source>
</reference>
<dbReference type="InterPro" id="IPR049458">
    <property type="entry name" value="EpsG-like"/>
</dbReference>
<comment type="caution">
    <text evidence="3">The sequence shown here is derived from an EMBL/GenBank/DDBJ whole genome shotgun (WGS) entry which is preliminary data.</text>
</comment>
<protein>
    <submittedName>
        <fullName evidence="3">EpsG family protein</fullName>
    </submittedName>
</protein>
<evidence type="ECO:0000313" key="2">
    <source>
        <dbReference type="EMBL" id="MTV00328.1"/>
    </source>
</evidence>
<reference evidence="2 5" key="2">
    <citation type="journal article" date="2019" name="Nat. Med.">
        <title>A library of human gut bacterial isolates paired with longitudinal multiomics data enables mechanistic microbiome research.</title>
        <authorList>
            <person name="Poyet M."/>
            <person name="Groussin M."/>
            <person name="Gibbons S.M."/>
            <person name="Avila-Pacheco J."/>
            <person name="Jiang X."/>
            <person name="Kearney S.M."/>
            <person name="Perrotta A.R."/>
            <person name="Berdy B."/>
            <person name="Zhao S."/>
            <person name="Lieberman T.D."/>
            <person name="Swanson P.K."/>
            <person name="Smith M."/>
            <person name="Roesemann S."/>
            <person name="Alexander J.E."/>
            <person name="Rich S.A."/>
            <person name="Livny J."/>
            <person name="Vlamakis H."/>
            <person name="Clish C."/>
            <person name="Bullock K."/>
            <person name="Deik A."/>
            <person name="Scott J."/>
            <person name="Pierce K.A."/>
            <person name="Xavier R.J."/>
            <person name="Alm E.J."/>
        </authorList>
    </citation>
    <scope>NUCLEOTIDE SEQUENCE [LARGE SCALE GENOMIC DNA]</scope>
    <source>
        <strain evidence="2 5">BIOML-A11</strain>
    </source>
</reference>
<feature type="transmembrane region" description="Helical" evidence="1">
    <location>
        <begin position="103"/>
        <end position="123"/>
    </location>
</feature>
<evidence type="ECO:0000313" key="3">
    <source>
        <dbReference type="EMBL" id="RHC84126.1"/>
    </source>
</evidence>
<dbReference type="Proteomes" id="UP000286260">
    <property type="component" value="Unassembled WGS sequence"/>
</dbReference>
<feature type="transmembrane region" description="Helical" evidence="1">
    <location>
        <begin position="304"/>
        <end position="321"/>
    </location>
</feature>
<name>A0A414BX03_9BACT</name>
<dbReference type="Proteomes" id="UP000482671">
    <property type="component" value="Unassembled WGS sequence"/>
</dbReference>
<accession>A0A414BX03</accession>
<keyword evidence="1" id="KW-1133">Transmembrane helix</keyword>
<dbReference type="RefSeq" id="WP_122204519.1">
    <property type="nucleotide sequence ID" value="NZ_JADMOA010000008.1"/>
</dbReference>
<dbReference type="EMBL" id="WNDD01000001">
    <property type="protein sequence ID" value="MTV00328.1"/>
    <property type="molecule type" value="Genomic_DNA"/>
</dbReference>
<feature type="transmembrane region" description="Helical" evidence="1">
    <location>
        <begin position="178"/>
        <end position="201"/>
    </location>
</feature>
<feature type="transmembrane region" description="Helical" evidence="1">
    <location>
        <begin position="143"/>
        <end position="166"/>
    </location>
</feature>
<evidence type="ECO:0000256" key="1">
    <source>
        <dbReference type="SAM" id="Phobius"/>
    </source>
</evidence>
<dbReference type="AlphaFoldDB" id="A0A414BX03"/>
<keyword evidence="1" id="KW-0812">Transmembrane</keyword>
<evidence type="ECO:0000313" key="4">
    <source>
        <dbReference type="Proteomes" id="UP000286260"/>
    </source>
</evidence>
<organism evidence="3 4">
    <name type="scientific">Parabacteroides merdae</name>
    <dbReference type="NCBI Taxonomy" id="46503"/>
    <lineage>
        <taxon>Bacteria</taxon>
        <taxon>Pseudomonadati</taxon>
        <taxon>Bacteroidota</taxon>
        <taxon>Bacteroidia</taxon>
        <taxon>Bacteroidales</taxon>
        <taxon>Tannerellaceae</taxon>
        <taxon>Parabacteroides</taxon>
    </lineage>
</organism>
<dbReference type="EMBL" id="QSII01000015">
    <property type="protein sequence ID" value="RHC84126.1"/>
    <property type="molecule type" value="Genomic_DNA"/>
</dbReference>
<gene>
    <name evidence="3" type="ORF">DW828_11415</name>
    <name evidence="2" type="ORF">GME02_01320</name>
</gene>
<keyword evidence="1" id="KW-0472">Membrane</keyword>
<proteinExistence type="predicted"/>
<dbReference type="Pfam" id="PF14897">
    <property type="entry name" value="EpsG"/>
    <property type="match status" value="1"/>
</dbReference>